<dbReference type="PROSITE" id="PS50943">
    <property type="entry name" value="HTH_CROC1"/>
    <property type="match status" value="1"/>
</dbReference>
<name>A0A3G9ICW0_9ACTN</name>
<dbReference type="Pfam" id="PF01381">
    <property type="entry name" value="HTH_3"/>
    <property type="match status" value="1"/>
</dbReference>
<dbReference type="InterPro" id="IPR050807">
    <property type="entry name" value="TransReg_Diox_bact_type"/>
</dbReference>
<dbReference type="Gene3D" id="1.10.260.40">
    <property type="entry name" value="lambda repressor-like DNA-binding domains"/>
    <property type="match status" value="1"/>
</dbReference>
<evidence type="ECO:0000313" key="3">
    <source>
        <dbReference type="EMBL" id="BBH16800.1"/>
    </source>
</evidence>
<dbReference type="InterPro" id="IPR001387">
    <property type="entry name" value="Cro/C1-type_HTH"/>
</dbReference>
<accession>A0A3G9ICW0</accession>
<protein>
    <recommendedName>
        <fullName evidence="2">HTH cro/C1-type domain-containing protein</fullName>
    </recommendedName>
</protein>
<dbReference type="CDD" id="cd00093">
    <property type="entry name" value="HTH_XRE"/>
    <property type="match status" value="1"/>
</dbReference>
<proteinExistence type="predicted"/>
<keyword evidence="4" id="KW-1185">Reference proteome</keyword>
<gene>
    <name evidence="3" type="ORF">Back2_10870</name>
</gene>
<evidence type="ECO:0000313" key="4">
    <source>
        <dbReference type="Proteomes" id="UP000271573"/>
    </source>
</evidence>
<dbReference type="InterPro" id="IPR010982">
    <property type="entry name" value="Lambda_DNA-bd_dom_sf"/>
</dbReference>
<dbReference type="EMBL" id="AP019307">
    <property type="protein sequence ID" value="BBH16800.1"/>
    <property type="molecule type" value="Genomic_DNA"/>
</dbReference>
<dbReference type="AlphaFoldDB" id="A0A3G9ICW0"/>
<organism evidence="3 4">
    <name type="scientific">Nocardioides baekrokdamisoli</name>
    <dbReference type="NCBI Taxonomy" id="1804624"/>
    <lineage>
        <taxon>Bacteria</taxon>
        <taxon>Bacillati</taxon>
        <taxon>Actinomycetota</taxon>
        <taxon>Actinomycetes</taxon>
        <taxon>Propionibacteriales</taxon>
        <taxon>Nocardioidaceae</taxon>
        <taxon>Nocardioides</taxon>
    </lineage>
</organism>
<dbReference type="GO" id="GO:0005829">
    <property type="term" value="C:cytosol"/>
    <property type="evidence" value="ECO:0007669"/>
    <property type="project" value="TreeGrafter"/>
</dbReference>
<dbReference type="KEGG" id="nbe:Back2_10870"/>
<sequence length="91" mass="9859">MRSPGKQSRPPLTDYRVAFGQSLRAAREAVGISQEALAHDIGMSRRYLSGIERGEANPTLDQIARLADGLNLEPSALLPMRSQPRAPSSDS</sequence>
<dbReference type="RefSeq" id="WP_197715259.1">
    <property type="nucleotide sequence ID" value="NZ_AP019307.1"/>
</dbReference>
<dbReference type="PANTHER" id="PTHR46797:SF1">
    <property type="entry name" value="METHYLPHOSPHONATE SYNTHASE"/>
    <property type="match status" value="1"/>
</dbReference>
<dbReference type="PANTHER" id="PTHR46797">
    <property type="entry name" value="HTH-TYPE TRANSCRIPTIONAL REGULATOR"/>
    <property type="match status" value="1"/>
</dbReference>
<dbReference type="SUPFAM" id="SSF47413">
    <property type="entry name" value="lambda repressor-like DNA-binding domains"/>
    <property type="match status" value="1"/>
</dbReference>
<dbReference type="GO" id="GO:0003700">
    <property type="term" value="F:DNA-binding transcription factor activity"/>
    <property type="evidence" value="ECO:0007669"/>
    <property type="project" value="TreeGrafter"/>
</dbReference>
<dbReference type="GO" id="GO:0003677">
    <property type="term" value="F:DNA binding"/>
    <property type="evidence" value="ECO:0007669"/>
    <property type="project" value="UniProtKB-KW"/>
</dbReference>
<evidence type="ECO:0000259" key="2">
    <source>
        <dbReference type="PROSITE" id="PS50943"/>
    </source>
</evidence>
<dbReference type="SMART" id="SM00530">
    <property type="entry name" value="HTH_XRE"/>
    <property type="match status" value="1"/>
</dbReference>
<keyword evidence="1" id="KW-0238">DNA-binding</keyword>
<feature type="domain" description="HTH cro/C1-type" evidence="2">
    <location>
        <begin position="23"/>
        <end position="77"/>
    </location>
</feature>
<dbReference type="Proteomes" id="UP000271573">
    <property type="component" value="Chromosome"/>
</dbReference>
<reference evidence="3 4" key="1">
    <citation type="submission" date="2018-11" db="EMBL/GenBank/DDBJ databases">
        <title>Complete genome sequence of Nocardioides baekrokdamisoli strain KCTC 39748.</title>
        <authorList>
            <person name="Kang S.W."/>
            <person name="Lee K.C."/>
            <person name="Kim K.K."/>
            <person name="Kim J.S."/>
            <person name="Kim D.S."/>
            <person name="Ko S.H."/>
            <person name="Yang S.H."/>
            <person name="Shin Y.K."/>
            <person name="Lee J.S."/>
        </authorList>
    </citation>
    <scope>NUCLEOTIDE SEQUENCE [LARGE SCALE GENOMIC DNA]</scope>
    <source>
        <strain evidence="3 4">KCTC 39748</strain>
    </source>
</reference>
<evidence type="ECO:0000256" key="1">
    <source>
        <dbReference type="ARBA" id="ARBA00023125"/>
    </source>
</evidence>